<dbReference type="Gene3D" id="1.20.1250.20">
    <property type="entry name" value="MFS general substrate transporter like domains"/>
    <property type="match status" value="1"/>
</dbReference>
<sequence>MKRLWNRLLDWLPKLPLQVWVLISGRLLSGIGSGFTLFYAPIFFVNEVGLTKTAVGFALGIGSLAGIIGRIVSGSCLDSPHWGRKRTLLAAAIISAIASGVLTVANGFEILVLGNILMGFGIGLYWPATESVVADLTTGGQRHEAYAMTRLGDSLGLQLGVIWGGFLISVTGEYRLLFIIDSASFLLFFGLIWMAITEPHRHEISSKPPLQGWMSAFRDRTLMVYALVNIIFTTYIAQIQTTLPLYLSDFVESEETGRGFSAGTIGALFTWHLALCILMQLPVSRVFKHLRQSKVLAISGILWAVGFIFIAITGTIATFPLVTATIALGILAIAIVVYNPAASSLVAEMAPASLRGVYLSLNSQCWAIGYFIGPILGGWVLDLPRPLSDGLWPGLVVSVGIVIWILQVLDRMLVQRKRLSESQI</sequence>
<reference evidence="9 10" key="1">
    <citation type="submission" date="2021-03" db="EMBL/GenBank/DDBJ databases">
        <title>Metabolic Capacity of the Antarctic Cyanobacterium Phormidium pseudopriestleyi that Sustains Oxygenic Photosynthesis in the Presence of Hydrogen Sulfide.</title>
        <authorList>
            <person name="Lumian J.E."/>
            <person name="Jungblut A.D."/>
            <person name="Dillon M.L."/>
            <person name="Hawes I."/>
            <person name="Doran P.T."/>
            <person name="Mackey T.J."/>
            <person name="Dick G.J."/>
            <person name="Grettenberger C.L."/>
            <person name="Sumner D.Y."/>
        </authorList>
    </citation>
    <scope>NUCLEOTIDE SEQUENCE [LARGE SCALE GENOMIC DNA]</scope>
    <source>
        <strain evidence="9 10">FRX01</strain>
    </source>
</reference>
<name>A0ABS3FNF4_9CYAN</name>
<evidence type="ECO:0000256" key="7">
    <source>
        <dbReference type="SAM" id="Phobius"/>
    </source>
</evidence>
<evidence type="ECO:0000256" key="4">
    <source>
        <dbReference type="ARBA" id="ARBA00022692"/>
    </source>
</evidence>
<feature type="transmembrane region" description="Helical" evidence="7">
    <location>
        <begin position="295"/>
        <end position="313"/>
    </location>
</feature>
<keyword evidence="3" id="KW-1003">Cell membrane</keyword>
<accession>A0ABS3FNF4</accession>
<evidence type="ECO:0000313" key="9">
    <source>
        <dbReference type="EMBL" id="MBO0348645.1"/>
    </source>
</evidence>
<protein>
    <submittedName>
        <fullName evidence="9">MFS transporter</fullName>
    </submittedName>
</protein>
<keyword evidence="5 7" id="KW-1133">Transmembrane helix</keyword>
<evidence type="ECO:0000256" key="1">
    <source>
        <dbReference type="ARBA" id="ARBA00004651"/>
    </source>
</evidence>
<dbReference type="InterPro" id="IPR050171">
    <property type="entry name" value="MFS_Transporters"/>
</dbReference>
<dbReference type="Proteomes" id="UP000664844">
    <property type="component" value="Unassembled WGS sequence"/>
</dbReference>
<keyword evidence="2" id="KW-0813">Transport</keyword>
<dbReference type="SUPFAM" id="SSF103473">
    <property type="entry name" value="MFS general substrate transporter"/>
    <property type="match status" value="1"/>
</dbReference>
<comment type="subcellular location">
    <subcellularLocation>
        <location evidence="1">Cell membrane</location>
        <topology evidence="1">Multi-pass membrane protein</topology>
    </subcellularLocation>
</comment>
<feature type="transmembrane region" description="Helical" evidence="7">
    <location>
        <begin position="391"/>
        <end position="409"/>
    </location>
</feature>
<dbReference type="InterPro" id="IPR036259">
    <property type="entry name" value="MFS_trans_sf"/>
</dbReference>
<dbReference type="InterPro" id="IPR011701">
    <property type="entry name" value="MFS"/>
</dbReference>
<keyword evidence="10" id="KW-1185">Reference proteome</keyword>
<evidence type="ECO:0000256" key="5">
    <source>
        <dbReference type="ARBA" id="ARBA00022989"/>
    </source>
</evidence>
<keyword evidence="4 7" id="KW-0812">Transmembrane</keyword>
<organism evidence="9 10">
    <name type="scientific">Phormidium pseudopriestleyi FRX01</name>
    <dbReference type="NCBI Taxonomy" id="1759528"/>
    <lineage>
        <taxon>Bacteria</taxon>
        <taxon>Bacillati</taxon>
        <taxon>Cyanobacteriota</taxon>
        <taxon>Cyanophyceae</taxon>
        <taxon>Oscillatoriophycideae</taxon>
        <taxon>Oscillatoriales</taxon>
        <taxon>Oscillatoriaceae</taxon>
        <taxon>Phormidium</taxon>
    </lineage>
</organism>
<keyword evidence="6 7" id="KW-0472">Membrane</keyword>
<dbReference type="InterPro" id="IPR020846">
    <property type="entry name" value="MFS_dom"/>
</dbReference>
<proteinExistence type="predicted"/>
<feature type="transmembrane region" description="Helical" evidence="7">
    <location>
        <begin position="260"/>
        <end position="283"/>
    </location>
</feature>
<dbReference type="Pfam" id="PF07690">
    <property type="entry name" value="MFS_1"/>
    <property type="match status" value="2"/>
</dbReference>
<dbReference type="RefSeq" id="WP_207087194.1">
    <property type="nucleotide sequence ID" value="NZ_JAFLQW010000161.1"/>
</dbReference>
<evidence type="ECO:0000313" key="10">
    <source>
        <dbReference type="Proteomes" id="UP000664844"/>
    </source>
</evidence>
<feature type="transmembrane region" description="Helical" evidence="7">
    <location>
        <begin position="176"/>
        <end position="196"/>
    </location>
</feature>
<feature type="transmembrane region" description="Helical" evidence="7">
    <location>
        <begin position="359"/>
        <end position="379"/>
    </location>
</feature>
<feature type="transmembrane region" description="Helical" evidence="7">
    <location>
        <begin position="319"/>
        <end position="338"/>
    </location>
</feature>
<feature type="transmembrane region" description="Helical" evidence="7">
    <location>
        <begin position="222"/>
        <end position="240"/>
    </location>
</feature>
<feature type="transmembrane region" description="Helical" evidence="7">
    <location>
        <begin position="87"/>
        <end position="104"/>
    </location>
</feature>
<evidence type="ECO:0000256" key="3">
    <source>
        <dbReference type="ARBA" id="ARBA00022475"/>
    </source>
</evidence>
<dbReference type="EMBL" id="JAFLQW010000161">
    <property type="protein sequence ID" value="MBO0348645.1"/>
    <property type="molecule type" value="Genomic_DNA"/>
</dbReference>
<feature type="domain" description="Major facilitator superfamily (MFS) profile" evidence="8">
    <location>
        <begin position="18"/>
        <end position="418"/>
    </location>
</feature>
<evidence type="ECO:0000256" key="6">
    <source>
        <dbReference type="ARBA" id="ARBA00023136"/>
    </source>
</evidence>
<evidence type="ECO:0000259" key="8">
    <source>
        <dbReference type="PROSITE" id="PS50850"/>
    </source>
</evidence>
<feature type="transmembrane region" description="Helical" evidence="7">
    <location>
        <begin position="54"/>
        <end position="75"/>
    </location>
</feature>
<gene>
    <name evidence="9" type="ORF">J0895_05925</name>
</gene>
<dbReference type="PANTHER" id="PTHR23517:SF2">
    <property type="entry name" value="MULTIDRUG RESISTANCE PROTEIN MDTH"/>
    <property type="match status" value="1"/>
</dbReference>
<comment type="caution">
    <text evidence="9">The sequence shown here is derived from an EMBL/GenBank/DDBJ whole genome shotgun (WGS) entry which is preliminary data.</text>
</comment>
<dbReference type="PROSITE" id="PS50850">
    <property type="entry name" value="MFS"/>
    <property type="match status" value="1"/>
</dbReference>
<dbReference type="PANTHER" id="PTHR23517">
    <property type="entry name" value="RESISTANCE PROTEIN MDTM, PUTATIVE-RELATED-RELATED"/>
    <property type="match status" value="1"/>
</dbReference>
<evidence type="ECO:0000256" key="2">
    <source>
        <dbReference type="ARBA" id="ARBA00022448"/>
    </source>
</evidence>
<feature type="transmembrane region" description="Helical" evidence="7">
    <location>
        <begin position="20"/>
        <end position="42"/>
    </location>
</feature>